<dbReference type="EMBL" id="SSTD01003248">
    <property type="protein sequence ID" value="TYK26943.1"/>
    <property type="molecule type" value="Genomic_DNA"/>
</dbReference>
<accession>A0A5D3DTI8</accession>
<dbReference type="AlphaFoldDB" id="A0A5D3DTI8"/>
<proteinExistence type="predicted"/>
<sequence length="108" mass="11602">MLLYTGRTCSMLLTNRSRTLLYVGRTCFTPAAPAPCCSPTTADVALADRTCSTSAAPTLHTALHRSPLLSMLLCLNRLSPLFSTPAAATQTLKTPIATTFHWYVSSPL</sequence>
<evidence type="ECO:0000313" key="2">
    <source>
        <dbReference type="Proteomes" id="UP000321947"/>
    </source>
</evidence>
<dbReference type="Proteomes" id="UP000321947">
    <property type="component" value="Unassembled WGS sequence"/>
</dbReference>
<comment type="caution">
    <text evidence="1">The sequence shown here is derived from an EMBL/GenBank/DDBJ whole genome shotgun (WGS) entry which is preliminary data.</text>
</comment>
<evidence type="ECO:0000313" key="1">
    <source>
        <dbReference type="EMBL" id="TYK26943.1"/>
    </source>
</evidence>
<reference evidence="1 2" key="1">
    <citation type="submission" date="2019-08" db="EMBL/GenBank/DDBJ databases">
        <title>Draft genome sequences of two oriental melons (Cucumis melo L. var makuwa).</title>
        <authorList>
            <person name="Kwon S.-Y."/>
        </authorList>
    </citation>
    <scope>NUCLEOTIDE SEQUENCE [LARGE SCALE GENOMIC DNA]</scope>
    <source>
        <strain evidence="2">cv. Chang Bougi</strain>
        <tissue evidence="1">Leaf</tissue>
    </source>
</reference>
<gene>
    <name evidence="1" type="ORF">E5676_scaffold876G00260</name>
</gene>
<organism evidence="1 2">
    <name type="scientific">Cucumis melo var. makuwa</name>
    <name type="common">Oriental melon</name>
    <dbReference type="NCBI Taxonomy" id="1194695"/>
    <lineage>
        <taxon>Eukaryota</taxon>
        <taxon>Viridiplantae</taxon>
        <taxon>Streptophyta</taxon>
        <taxon>Embryophyta</taxon>
        <taxon>Tracheophyta</taxon>
        <taxon>Spermatophyta</taxon>
        <taxon>Magnoliopsida</taxon>
        <taxon>eudicotyledons</taxon>
        <taxon>Gunneridae</taxon>
        <taxon>Pentapetalae</taxon>
        <taxon>rosids</taxon>
        <taxon>fabids</taxon>
        <taxon>Cucurbitales</taxon>
        <taxon>Cucurbitaceae</taxon>
        <taxon>Benincaseae</taxon>
        <taxon>Cucumis</taxon>
    </lineage>
</organism>
<protein>
    <submittedName>
        <fullName evidence="1">Uncharacterized protein</fullName>
    </submittedName>
</protein>
<name>A0A5D3DTI8_CUCMM</name>